<keyword evidence="3" id="KW-0804">Transcription</keyword>
<dbReference type="Proteomes" id="UP001156441">
    <property type="component" value="Unassembled WGS sequence"/>
</dbReference>
<dbReference type="PROSITE" id="PS50977">
    <property type="entry name" value="HTH_TETR_2"/>
    <property type="match status" value="1"/>
</dbReference>
<evidence type="ECO:0000313" key="6">
    <source>
        <dbReference type="EMBL" id="MCT2587815.1"/>
    </source>
</evidence>
<dbReference type="Gene3D" id="1.10.10.60">
    <property type="entry name" value="Homeodomain-like"/>
    <property type="match status" value="1"/>
</dbReference>
<gene>
    <name evidence="6" type="ORF">JT362_32340</name>
</gene>
<sequence>MDEDRGTGLPASFEVAWGVRDRPTKGPKRGLSLEQIVRAGVTVAKAEGVGALSMSRVAKELGTSAMALYRYVASKDELMQLIVDEGLGEAGTFEVGDGGWRTELERWAWAELDAYRRNPWILQVPIPGPPVTPRNIAFLEQGLRCLAGTPLSPGEKMSVMLTLTSYVRSWASVSMQVNEAMSSNGTLVPMDRYGDVLAAVTTPEEFPALHEVIAARVFEEEEELPDYDFVFGIARLLDGFEALMASRDV</sequence>
<evidence type="ECO:0000256" key="3">
    <source>
        <dbReference type="ARBA" id="ARBA00023163"/>
    </source>
</evidence>
<dbReference type="PANTHER" id="PTHR30055">
    <property type="entry name" value="HTH-TYPE TRANSCRIPTIONAL REGULATOR RUTR"/>
    <property type="match status" value="1"/>
</dbReference>
<dbReference type="Pfam" id="PF02909">
    <property type="entry name" value="TetR_C_1"/>
    <property type="match status" value="1"/>
</dbReference>
<feature type="DNA-binding region" description="H-T-H motif" evidence="4">
    <location>
        <begin position="53"/>
        <end position="72"/>
    </location>
</feature>
<dbReference type="SUPFAM" id="SSF46689">
    <property type="entry name" value="Homeodomain-like"/>
    <property type="match status" value="1"/>
</dbReference>
<proteinExistence type="predicted"/>
<evidence type="ECO:0000256" key="2">
    <source>
        <dbReference type="ARBA" id="ARBA00023125"/>
    </source>
</evidence>
<keyword evidence="7" id="KW-1185">Reference proteome</keyword>
<dbReference type="InterPro" id="IPR050109">
    <property type="entry name" value="HTH-type_TetR-like_transc_reg"/>
</dbReference>
<dbReference type="InterPro" id="IPR036271">
    <property type="entry name" value="Tet_transcr_reg_TetR-rel_C_sf"/>
</dbReference>
<evidence type="ECO:0000259" key="5">
    <source>
        <dbReference type="PROSITE" id="PS50977"/>
    </source>
</evidence>
<dbReference type="PANTHER" id="PTHR30055:SF151">
    <property type="entry name" value="TRANSCRIPTIONAL REGULATORY PROTEIN"/>
    <property type="match status" value="1"/>
</dbReference>
<evidence type="ECO:0000313" key="7">
    <source>
        <dbReference type="Proteomes" id="UP001156441"/>
    </source>
</evidence>
<comment type="caution">
    <text evidence="6">The sequence shown here is derived from an EMBL/GenBank/DDBJ whole genome shotgun (WGS) entry which is preliminary data.</text>
</comment>
<dbReference type="SUPFAM" id="SSF48498">
    <property type="entry name" value="Tetracyclin repressor-like, C-terminal domain"/>
    <property type="match status" value="1"/>
</dbReference>
<feature type="domain" description="HTH tetR-type" evidence="5">
    <location>
        <begin position="30"/>
        <end position="90"/>
    </location>
</feature>
<dbReference type="EMBL" id="JAFFZE010000028">
    <property type="protein sequence ID" value="MCT2587815.1"/>
    <property type="molecule type" value="Genomic_DNA"/>
</dbReference>
<evidence type="ECO:0000256" key="1">
    <source>
        <dbReference type="ARBA" id="ARBA00023015"/>
    </source>
</evidence>
<dbReference type="InterPro" id="IPR001647">
    <property type="entry name" value="HTH_TetR"/>
</dbReference>
<evidence type="ECO:0000256" key="4">
    <source>
        <dbReference type="PROSITE-ProRule" id="PRU00335"/>
    </source>
</evidence>
<dbReference type="Gene3D" id="1.10.357.10">
    <property type="entry name" value="Tetracycline Repressor, domain 2"/>
    <property type="match status" value="1"/>
</dbReference>
<dbReference type="InterPro" id="IPR009057">
    <property type="entry name" value="Homeodomain-like_sf"/>
</dbReference>
<dbReference type="InterPro" id="IPR004111">
    <property type="entry name" value="Repressor_TetR_C"/>
</dbReference>
<organism evidence="6 7">
    <name type="scientific">Actinophytocola gossypii</name>
    <dbReference type="NCBI Taxonomy" id="2812003"/>
    <lineage>
        <taxon>Bacteria</taxon>
        <taxon>Bacillati</taxon>
        <taxon>Actinomycetota</taxon>
        <taxon>Actinomycetes</taxon>
        <taxon>Pseudonocardiales</taxon>
        <taxon>Pseudonocardiaceae</taxon>
    </lineage>
</organism>
<accession>A0ABT2JKB2</accession>
<dbReference type="RefSeq" id="WP_260195724.1">
    <property type="nucleotide sequence ID" value="NZ_JAFFZE010000028.1"/>
</dbReference>
<reference evidence="6 7" key="1">
    <citation type="submission" date="2021-02" db="EMBL/GenBank/DDBJ databases">
        <title>Actinophytocola xerophila sp. nov., isolated from soil of cotton cropping field.</title>
        <authorList>
            <person name="Huang R."/>
            <person name="Chen X."/>
            <person name="Ge X."/>
            <person name="Liu W."/>
        </authorList>
    </citation>
    <scope>NUCLEOTIDE SEQUENCE [LARGE SCALE GENOMIC DNA]</scope>
    <source>
        <strain evidence="6 7">S1-96</strain>
    </source>
</reference>
<keyword evidence="2 4" id="KW-0238">DNA-binding</keyword>
<keyword evidence="1" id="KW-0805">Transcription regulation</keyword>
<name>A0ABT2JKB2_9PSEU</name>
<protein>
    <submittedName>
        <fullName evidence="6">TetR/AcrR family transcriptional regulator C-terminal domain-containing protein</fullName>
    </submittedName>
</protein>
<dbReference type="Pfam" id="PF00440">
    <property type="entry name" value="TetR_N"/>
    <property type="match status" value="1"/>
</dbReference>